<reference evidence="1" key="1">
    <citation type="submission" date="2022-07" db="EMBL/GenBank/DDBJ databases">
        <title>Genome analysis of Parmales, a sister group of diatoms, reveals the evolutionary specialization of diatoms from phago-mixotrophs to photoautotrophs.</title>
        <authorList>
            <person name="Ban H."/>
            <person name="Sato S."/>
            <person name="Yoshikawa S."/>
            <person name="Kazumasa Y."/>
            <person name="Nakamura Y."/>
            <person name="Ichinomiya M."/>
            <person name="Saitoh K."/>
            <person name="Sato N."/>
            <person name="Blanc-Mathieu R."/>
            <person name="Endo H."/>
            <person name="Kuwata A."/>
            <person name="Ogata H."/>
        </authorList>
    </citation>
    <scope>NUCLEOTIDE SEQUENCE</scope>
</reference>
<protein>
    <submittedName>
        <fullName evidence="1">Uncharacterized protein</fullName>
    </submittedName>
</protein>
<dbReference type="AlphaFoldDB" id="A0A9W7A4J7"/>
<dbReference type="EMBL" id="BRXZ01003755">
    <property type="protein sequence ID" value="GMH61240.1"/>
    <property type="molecule type" value="Genomic_DNA"/>
</dbReference>
<gene>
    <name evidence="1" type="ORF">TrRE_jg5433</name>
</gene>
<organism evidence="1 2">
    <name type="scientific">Triparma retinervis</name>
    <dbReference type="NCBI Taxonomy" id="2557542"/>
    <lineage>
        <taxon>Eukaryota</taxon>
        <taxon>Sar</taxon>
        <taxon>Stramenopiles</taxon>
        <taxon>Ochrophyta</taxon>
        <taxon>Bolidophyceae</taxon>
        <taxon>Parmales</taxon>
        <taxon>Triparmaceae</taxon>
        <taxon>Triparma</taxon>
    </lineage>
</organism>
<name>A0A9W7A4J7_9STRA</name>
<dbReference type="OrthoDB" id="10499591at2759"/>
<dbReference type="Proteomes" id="UP001165082">
    <property type="component" value="Unassembled WGS sequence"/>
</dbReference>
<accession>A0A9W7A4J7</accession>
<proteinExistence type="predicted"/>
<sequence length="334" mass="37415">MSVKKISQSRIKGSLMISEFEFGQTLISFVGGLEAEERTLENKGNLTPFMKKKMGKGNTGKGGMMQLASMAVLPSLPSSSKGNLTQTFTSTKRVFCTEVESQFHQPKVIDERRRRHFVKTIMPHAPTLTAQEDSMIERRLAMVKDTFDAKRYGSIKDDVAKFIHINKSTGAVFGVSECIIDAPASSVLAEVATIDTYAASRQHRRKNGNLPRKLWNGIDGTRSQQYSVGKKLPSPLEPRLFEGWRCWKRVTNPNKTVSFIFAITPMKEYHKEPRKVAEKTTDKPFELGTSTGIYIVTEVSPRVCSLLRIQHADLKGNAGSKLPTQILTLFTKRE</sequence>
<evidence type="ECO:0000313" key="1">
    <source>
        <dbReference type="EMBL" id="GMH61240.1"/>
    </source>
</evidence>
<keyword evidence="2" id="KW-1185">Reference proteome</keyword>
<comment type="caution">
    <text evidence="1">The sequence shown here is derived from an EMBL/GenBank/DDBJ whole genome shotgun (WGS) entry which is preliminary data.</text>
</comment>
<evidence type="ECO:0000313" key="2">
    <source>
        <dbReference type="Proteomes" id="UP001165082"/>
    </source>
</evidence>
<feature type="non-terminal residue" evidence="1">
    <location>
        <position position="334"/>
    </location>
</feature>